<feature type="compositionally biased region" description="Pro residues" evidence="1">
    <location>
        <begin position="27"/>
        <end position="46"/>
    </location>
</feature>
<proteinExistence type="predicted"/>
<sequence>MTTPHRRKTPTRAARAKSVQSHHSHHSPPPSPSPLPPLPPLLPPVPGESAPSEISVSDDEDPVQLWISLFQSTDPVFSSPRQTRQFEKFIQQGIQPYEHCTPLWFPTIALKYGLRRWVPVRIPDTGRRGPPCIVEGEDNPLCHRYCLPAFMYSLDNVICPNAVERGFPTLIWRYKYNRRRQLFLHACWSCTTNVDVKCSVIGILLDLDPSISFPPPQSAIINHDTPLSAVDQINGSNNAPVLGIEVAKPTEHLSPPRKRSRTQSTDYLTSAQIHPKPVVVEDVFLSRSLPPTVQPLPNLPVGLPDHALSGPDHSISQGPQSDALPITVEPQLHDQNDSESIVQDPLSTKAKSDTSSLPPAPPPVRLWRAYRAEVQSRPMEQISGQPSLGAPIELNATIPVTSSASDITQDVTFSNPSLPVKPIIEHDNPSTQMFAYSTPRSLPAGHELQRLRDPLDNYLNALVDQARQHFNAVEAIRHDAAASLDHLIARSQRVWSEGDRDREAIDEVRRERDKHLATLRTLDTRLVHYSQLVAEKTKLVEEFSKKVLFLETDLETAQREQIAVDQRMTQAIIERDKAIQERDFAVRQRSDMDLESQQARKERDEAIALRLRADAALEDAYLELMQVESTMQENAELRSRNTLIEAMLVASQKASTDVNYVCVAHCFIPLLFIVLVEELTPSNHNLDGRLSAAISGQPTLSKHSQQADTSVTHHGGSIPRIVTQPPTSPSQPDLSSLKQPVDYSTNISNRNSGSLAPSIEILANSPPPNHHFIHNVSHSHVRSI</sequence>
<gene>
    <name evidence="2" type="ORF">M231_03485</name>
</gene>
<reference evidence="2 3" key="1">
    <citation type="submission" date="2016-06" db="EMBL/GenBank/DDBJ databases">
        <title>Evolution of pathogenesis and genome organization in the Tremellales.</title>
        <authorList>
            <person name="Cuomo C."/>
            <person name="Litvintseva A."/>
            <person name="Heitman J."/>
            <person name="Chen Y."/>
            <person name="Sun S."/>
            <person name="Springer D."/>
            <person name="Dromer F."/>
            <person name="Young S."/>
            <person name="Zeng Q."/>
            <person name="Chapman S."/>
            <person name="Gujja S."/>
            <person name="Saif S."/>
            <person name="Birren B."/>
        </authorList>
    </citation>
    <scope>NUCLEOTIDE SEQUENCE [LARGE SCALE GENOMIC DNA]</scope>
    <source>
        <strain evidence="2 3">ATCC 28783</strain>
    </source>
</reference>
<keyword evidence="3" id="KW-1185">Reference proteome</keyword>
<dbReference type="VEuPathDB" id="FungiDB:TREMEDRAFT_66203"/>
<dbReference type="AlphaFoldDB" id="A0A4Q1BN29"/>
<protein>
    <submittedName>
        <fullName evidence="2">Uncharacterized protein</fullName>
    </submittedName>
</protein>
<feature type="region of interest" description="Disordered" evidence="1">
    <location>
        <begin position="1"/>
        <end position="57"/>
    </location>
</feature>
<name>A0A4Q1BN29_TREME</name>
<dbReference type="Proteomes" id="UP000289152">
    <property type="component" value="Unassembled WGS sequence"/>
</dbReference>
<feature type="region of interest" description="Disordered" evidence="1">
    <location>
        <begin position="248"/>
        <end position="269"/>
    </location>
</feature>
<dbReference type="OrthoDB" id="10673371at2759"/>
<evidence type="ECO:0000313" key="3">
    <source>
        <dbReference type="Proteomes" id="UP000289152"/>
    </source>
</evidence>
<accession>A0A4Q1BN29</accession>
<dbReference type="EMBL" id="SDIL01000034">
    <property type="protein sequence ID" value="RXK39265.1"/>
    <property type="molecule type" value="Genomic_DNA"/>
</dbReference>
<evidence type="ECO:0000256" key="1">
    <source>
        <dbReference type="SAM" id="MobiDB-lite"/>
    </source>
</evidence>
<feature type="region of interest" description="Disordered" evidence="1">
    <location>
        <begin position="296"/>
        <end position="363"/>
    </location>
</feature>
<feature type="compositionally biased region" description="Polar residues" evidence="1">
    <location>
        <begin position="697"/>
        <end position="712"/>
    </location>
</feature>
<feature type="region of interest" description="Disordered" evidence="1">
    <location>
        <begin position="697"/>
        <end position="749"/>
    </location>
</feature>
<dbReference type="InParanoid" id="A0A4Q1BN29"/>
<comment type="caution">
    <text evidence="2">The sequence shown here is derived from an EMBL/GenBank/DDBJ whole genome shotgun (WGS) entry which is preliminary data.</text>
</comment>
<organism evidence="2 3">
    <name type="scientific">Tremella mesenterica</name>
    <name type="common">Jelly fungus</name>
    <dbReference type="NCBI Taxonomy" id="5217"/>
    <lineage>
        <taxon>Eukaryota</taxon>
        <taxon>Fungi</taxon>
        <taxon>Dikarya</taxon>
        <taxon>Basidiomycota</taxon>
        <taxon>Agaricomycotina</taxon>
        <taxon>Tremellomycetes</taxon>
        <taxon>Tremellales</taxon>
        <taxon>Tremellaceae</taxon>
        <taxon>Tremella</taxon>
    </lineage>
</organism>
<evidence type="ECO:0000313" key="2">
    <source>
        <dbReference type="EMBL" id="RXK39265.1"/>
    </source>
</evidence>
<feature type="compositionally biased region" description="Basic residues" evidence="1">
    <location>
        <begin position="1"/>
        <end position="10"/>
    </location>
</feature>
<feature type="compositionally biased region" description="Polar residues" evidence="1">
    <location>
        <begin position="730"/>
        <end position="749"/>
    </location>
</feature>